<dbReference type="GO" id="GO:0006631">
    <property type="term" value="P:fatty acid metabolic process"/>
    <property type="evidence" value="ECO:0007669"/>
    <property type="project" value="InterPro"/>
</dbReference>
<dbReference type="InterPro" id="IPR006176">
    <property type="entry name" value="3-OHacyl-CoA_DH_NAD-bd"/>
</dbReference>
<dbReference type="InterPro" id="IPR006108">
    <property type="entry name" value="3HC_DH_C"/>
</dbReference>
<reference evidence="4" key="1">
    <citation type="submission" date="2020-05" db="EMBL/GenBank/DDBJ databases">
        <authorList>
            <person name="Chiriac C."/>
            <person name="Salcher M."/>
            <person name="Ghai R."/>
            <person name="Kavagutti S V."/>
        </authorList>
    </citation>
    <scope>NUCLEOTIDE SEQUENCE</scope>
</reference>
<dbReference type="EMBL" id="CAFBQF010000014">
    <property type="protein sequence ID" value="CAB5046676.1"/>
    <property type="molecule type" value="Genomic_DNA"/>
</dbReference>
<dbReference type="PIRSF" id="PIRSF000105">
    <property type="entry name" value="HCDH"/>
    <property type="match status" value="1"/>
</dbReference>
<dbReference type="Pfam" id="PF00725">
    <property type="entry name" value="3HCDH"/>
    <property type="match status" value="1"/>
</dbReference>
<dbReference type="InterPro" id="IPR036291">
    <property type="entry name" value="NAD(P)-bd_dom_sf"/>
</dbReference>
<dbReference type="GO" id="GO:0016616">
    <property type="term" value="F:oxidoreductase activity, acting on the CH-OH group of donors, NAD or NADP as acceptor"/>
    <property type="evidence" value="ECO:0007669"/>
    <property type="project" value="InterPro"/>
</dbReference>
<dbReference type="SUPFAM" id="SSF48179">
    <property type="entry name" value="6-phosphogluconate dehydrogenase C-terminal domain-like"/>
    <property type="match status" value="1"/>
</dbReference>
<evidence type="ECO:0000259" key="3">
    <source>
        <dbReference type="Pfam" id="PF02737"/>
    </source>
</evidence>
<accession>A0A6J7T0H0</accession>
<sequence length="291" mass="31562">MSTPLVRANCIGVIGGGRMGVGIAHAFLLSGSSVTLVEVSQTAIDVANAKVLESVDNSFARGQVKDVEEARSRFQISMNPEDAQFCELIIEAVPEDFELKLKVLGHIDSFIAKDSLLATNTSSFSVTDLALGRKFPSNFVGMHFFNPVPASSLVEIIHTTHNSQSAIERARTWVEHIQKTPLLVKDSPGFASSRLGVMLGIEAIRMVEEGVATPSDIDAAMTLGYRHPIGPLKLTDMIGLDVRLGIAEYLTRTLGERFQPPALLKRMVESGDLGRKSGKGFYNWSEDGMSN</sequence>
<dbReference type="InterPro" id="IPR022694">
    <property type="entry name" value="3-OHacyl-CoA_DH"/>
</dbReference>
<keyword evidence="1" id="KW-0560">Oxidoreductase</keyword>
<feature type="domain" description="3-hydroxyacyl-CoA dehydrogenase C-terminal" evidence="2">
    <location>
        <begin position="189"/>
        <end position="284"/>
    </location>
</feature>
<dbReference type="Gene3D" id="1.10.1040.10">
    <property type="entry name" value="N-(1-d-carboxylethyl)-l-norvaline Dehydrogenase, domain 2"/>
    <property type="match status" value="1"/>
</dbReference>
<dbReference type="SUPFAM" id="SSF51735">
    <property type="entry name" value="NAD(P)-binding Rossmann-fold domains"/>
    <property type="match status" value="1"/>
</dbReference>
<dbReference type="PANTHER" id="PTHR48075:SF5">
    <property type="entry name" value="3-HYDROXYBUTYRYL-COA DEHYDROGENASE"/>
    <property type="match status" value="1"/>
</dbReference>
<protein>
    <submittedName>
        <fullName evidence="4">Unannotated protein</fullName>
    </submittedName>
</protein>
<dbReference type="InterPro" id="IPR013328">
    <property type="entry name" value="6PGD_dom2"/>
</dbReference>
<dbReference type="GO" id="GO:0070403">
    <property type="term" value="F:NAD+ binding"/>
    <property type="evidence" value="ECO:0007669"/>
    <property type="project" value="InterPro"/>
</dbReference>
<evidence type="ECO:0000313" key="4">
    <source>
        <dbReference type="EMBL" id="CAB5046676.1"/>
    </source>
</evidence>
<dbReference type="AlphaFoldDB" id="A0A6J7T0H0"/>
<feature type="domain" description="3-hydroxyacyl-CoA dehydrogenase NAD binding" evidence="3">
    <location>
        <begin position="11"/>
        <end position="186"/>
    </location>
</feature>
<gene>
    <name evidence="4" type="ORF">UFOPK4295_00423</name>
</gene>
<dbReference type="PANTHER" id="PTHR48075">
    <property type="entry name" value="3-HYDROXYACYL-COA DEHYDROGENASE FAMILY PROTEIN"/>
    <property type="match status" value="1"/>
</dbReference>
<proteinExistence type="predicted"/>
<dbReference type="InterPro" id="IPR008927">
    <property type="entry name" value="6-PGluconate_DH-like_C_sf"/>
</dbReference>
<evidence type="ECO:0000256" key="1">
    <source>
        <dbReference type="ARBA" id="ARBA00023002"/>
    </source>
</evidence>
<evidence type="ECO:0000259" key="2">
    <source>
        <dbReference type="Pfam" id="PF00725"/>
    </source>
</evidence>
<organism evidence="4">
    <name type="scientific">freshwater metagenome</name>
    <dbReference type="NCBI Taxonomy" id="449393"/>
    <lineage>
        <taxon>unclassified sequences</taxon>
        <taxon>metagenomes</taxon>
        <taxon>ecological metagenomes</taxon>
    </lineage>
</organism>
<dbReference type="Gene3D" id="3.40.50.720">
    <property type="entry name" value="NAD(P)-binding Rossmann-like Domain"/>
    <property type="match status" value="1"/>
</dbReference>
<dbReference type="Pfam" id="PF02737">
    <property type="entry name" value="3HCDH_N"/>
    <property type="match status" value="1"/>
</dbReference>
<name>A0A6J7T0H0_9ZZZZ</name>